<reference evidence="3" key="1">
    <citation type="submission" date="2016-10" db="EMBL/GenBank/DDBJ databases">
        <authorList>
            <person name="Varghese N."/>
            <person name="Submissions S."/>
        </authorList>
    </citation>
    <scope>NUCLEOTIDE SEQUENCE [LARGE SCALE GENOMIC DNA]</scope>
    <source>
        <strain evidence="3">ANC 5109</strain>
    </source>
</reference>
<name>A0A1H3JHV7_9GAMM</name>
<accession>A0A1H3JHV7</accession>
<keyword evidence="3" id="KW-1185">Reference proteome</keyword>
<proteinExistence type="predicted"/>
<keyword evidence="1" id="KW-0472">Membrane</keyword>
<gene>
    <name evidence="2" type="ORF">SAMN05421643_10956</name>
</gene>
<dbReference type="Proteomes" id="UP000199035">
    <property type="component" value="Unassembled WGS sequence"/>
</dbReference>
<keyword evidence="1" id="KW-0812">Transmembrane</keyword>
<organism evidence="2 3">
    <name type="scientific">Acinetobacter kyonggiensis</name>
    <dbReference type="NCBI Taxonomy" id="595670"/>
    <lineage>
        <taxon>Bacteria</taxon>
        <taxon>Pseudomonadati</taxon>
        <taxon>Pseudomonadota</taxon>
        <taxon>Gammaproteobacteria</taxon>
        <taxon>Moraxellales</taxon>
        <taxon>Moraxellaceae</taxon>
        <taxon>Acinetobacter</taxon>
    </lineage>
</organism>
<protein>
    <submittedName>
        <fullName evidence="2">Uncharacterized protein</fullName>
    </submittedName>
</protein>
<dbReference type="EMBL" id="FNPK01000009">
    <property type="protein sequence ID" value="SDY38998.1"/>
    <property type="molecule type" value="Genomic_DNA"/>
</dbReference>
<dbReference type="AlphaFoldDB" id="A0A1H3JHV7"/>
<feature type="transmembrane region" description="Helical" evidence="1">
    <location>
        <begin position="7"/>
        <end position="34"/>
    </location>
</feature>
<dbReference type="STRING" id="595670.SAMN05421643_10956"/>
<evidence type="ECO:0000313" key="2">
    <source>
        <dbReference type="EMBL" id="SDY38998.1"/>
    </source>
</evidence>
<keyword evidence="1" id="KW-1133">Transmembrane helix</keyword>
<evidence type="ECO:0000313" key="3">
    <source>
        <dbReference type="Proteomes" id="UP000199035"/>
    </source>
</evidence>
<sequence>MKLIAQLILIVVVVAMLGPFVFVLGGLWLLIYLAGLHK</sequence>
<evidence type="ECO:0000256" key="1">
    <source>
        <dbReference type="SAM" id="Phobius"/>
    </source>
</evidence>